<name>D3BI90_HETP5</name>
<feature type="domain" description="ComC supersandwich" evidence="3">
    <location>
        <begin position="682"/>
        <end position="893"/>
    </location>
</feature>
<evidence type="ECO:0008006" key="6">
    <source>
        <dbReference type="Google" id="ProtNLM"/>
    </source>
</evidence>
<dbReference type="AlphaFoldDB" id="D3BI90"/>
<evidence type="ECO:0000259" key="3">
    <source>
        <dbReference type="Pfam" id="PF22933"/>
    </source>
</evidence>
<dbReference type="Gene3D" id="3.80.10.10">
    <property type="entry name" value="Ribonuclease Inhibitor"/>
    <property type="match status" value="1"/>
</dbReference>
<dbReference type="Gene3D" id="2.10.25.10">
    <property type="entry name" value="Laminin"/>
    <property type="match status" value="1"/>
</dbReference>
<comment type="caution">
    <text evidence="4">The sequence shown here is derived from an EMBL/GenBank/DDBJ whole genome shotgun (WGS) entry which is preliminary data.</text>
</comment>
<evidence type="ECO:0000259" key="2">
    <source>
        <dbReference type="Pfam" id="PF01833"/>
    </source>
</evidence>
<feature type="domain" description="IPT/TIG" evidence="2">
    <location>
        <begin position="559"/>
        <end position="627"/>
    </location>
</feature>
<dbReference type="GeneID" id="31363938"/>
<dbReference type="STRING" id="670386.D3BI90"/>
<dbReference type="EMBL" id="ADBJ01000037">
    <property type="protein sequence ID" value="EFA78990.1"/>
    <property type="molecule type" value="Genomic_DNA"/>
</dbReference>
<dbReference type="InterPro" id="IPR054484">
    <property type="entry name" value="ComC_SSD"/>
</dbReference>
<protein>
    <recommendedName>
        <fullName evidence="6">EGF-like domain-containing protein</fullName>
    </recommendedName>
</protein>
<dbReference type="InterPro" id="IPR014756">
    <property type="entry name" value="Ig_E-set"/>
</dbReference>
<dbReference type="InterPro" id="IPR032675">
    <property type="entry name" value="LRR_dom_sf"/>
</dbReference>
<gene>
    <name evidence="4" type="ORF">PPL_08458</name>
</gene>
<dbReference type="PANTHER" id="PTHR24032">
    <property type="entry name" value="EGF-LIKE DOMAIN-CONTAINING PROTEIN-RELATED-RELATED"/>
    <property type="match status" value="1"/>
</dbReference>
<organism evidence="4 5">
    <name type="scientific">Heterostelium pallidum (strain ATCC 26659 / Pp 5 / PN500)</name>
    <name type="common">Cellular slime mold</name>
    <name type="synonym">Polysphondylium pallidum</name>
    <dbReference type="NCBI Taxonomy" id="670386"/>
    <lineage>
        <taxon>Eukaryota</taxon>
        <taxon>Amoebozoa</taxon>
        <taxon>Evosea</taxon>
        <taxon>Eumycetozoa</taxon>
        <taxon>Dictyostelia</taxon>
        <taxon>Acytosteliales</taxon>
        <taxon>Acytosteliaceae</taxon>
        <taxon>Heterostelium</taxon>
    </lineage>
</organism>
<reference evidence="4 5" key="1">
    <citation type="journal article" date="2011" name="Genome Res.">
        <title>Phylogeny-wide analysis of social amoeba genomes highlights ancient origins for complex intercellular communication.</title>
        <authorList>
            <person name="Heidel A.J."/>
            <person name="Lawal H.M."/>
            <person name="Felder M."/>
            <person name="Schilde C."/>
            <person name="Helps N.R."/>
            <person name="Tunggal B."/>
            <person name="Rivero F."/>
            <person name="John U."/>
            <person name="Schleicher M."/>
            <person name="Eichinger L."/>
            <person name="Platzer M."/>
            <person name="Noegel A.A."/>
            <person name="Schaap P."/>
            <person name="Gloeckner G."/>
        </authorList>
    </citation>
    <scope>NUCLEOTIDE SEQUENCE [LARGE SCALE GENOMIC DNA]</scope>
    <source>
        <strain evidence="5">ATCC 26659 / Pp 5 / PN500</strain>
    </source>
</reference>
<evidence type="ECO:0000313" key="5">
    <source>
        <dbReference type="Proteomes" id="UP000001396"/>
    </source>
</evidence>
<dbReference type="SUPFAM" id="SSF81296">
    <property type="entry name" value="E set domains"/>
    <property type="match status" value="1"/>
</dbReference>
<dbReference type="Proteomes" id="UP000001396">
    <property type="component" value="Unassembled WGS sequence"/>
</dbReference>
<dbReference type="RefSeq" id="XP_020431114.1">
    <property type="nucleotide sequence ID" value="XM_020579275.1"/>
</dbReference>
<keyword evidence="1" id="KW-1133">Transmembrane helix</keyword>
<dbReference type="InterPro" id="IPR013783">
    <property type="entry name" value="Ig-like_fold"/>
</dbReference>
<feature type="domain" description="IPT/TIG" evidence="2">
    <location>
        <begin position="468"/>
        <end position="550"/>
    </location>
</feature>
<dbReference type="Gene3D" id="2.60.40.10">
    <property type="entry name" value="Immunoglobulins"/>
    <property type="match status" value="1"/>
</dbReference>
<dbReference type="CDD" id="cd00603">
    <property type="entry name" value="IPT_PCSR"/>
    <property type="match status" value="1"/>
</dbReference>
<dbReference type="InterPro" id="IPR002909">
    <property type="entry name" value="IPT_dom"/>
</dbReference>
<proteinExistence type="predicted"/>
<feature type="transmembrane region" description="Helical" evidence="1">
    <location>
        <begin position="917"/>
        <end position="941"/>
    </location>
</feature>
<dbReference type="InParanoid" id="D3BI90"/>
<evidence type="ECO:0000313" key="4">
    <source>
        <dbReference type="EMBL" id="EFA78990.1"/>
    </source>
</evidence>
<dbReference type="InterPro" id="IPR053331">
    <property type="entry name" value="EGF-like_comC"/>
</dbReference>
<accession>D3BI90</accession>
<dbReference type="Pfam" id="PF22933">
    <property type="entry name" value="ComC_SSD"/>
    <property type="match status" value="1"/>
</dbReference>
<sequence>MGKTCNSIYVSSAQITNSTECTALNGTGSTIIQSNFFENFTKLYSLALDSVEPPSTFLIDLNKYNPNVKYLQCNRCNITKIDNVALYYIRLILRNNPISGTITSRALGYIQYFDYTATDSIYRKDVHFSGKTPFPDTNWKYPESVFGHLSSLPDLTGFSSSSFKQVVFEFGPNFISPPDFSNMSTWRDINDLTLIDNNVNKVTITNFPFEALNIKFLTLKGIDFETPSKFLNMSLIPQITIDKCNLNINGEIPFSLLHPELASFTFTSSNITKMIDLTLFSDNLLSVIGLNGNQIAGELPPNPRFFALEVFGNKLTGSIPSEYCYTYSKLGNNLLSGDLPSCYVCHLRDPIARSYIAGNNFNNYQDSWTTSQYPPCTTAKVTSLSKLSKLSSLTITGVDLGWTSTLLYFPSTSNPLEQPFVSYPRANSIINVAANGPYYNLLLSKGYLNFTLLDINQNFILPLEESGPIVYNISVYPYGNVGYSFFIIGKSFGSSTVNISITFGQLPCYATTVSGDAVECLLYGDSIPENQYTVTVSTKLTNGSIASTTTSYWFKRTFPFITAIKSCPLAGGLVTLYGSFGPIHNDSSVTIGKLDCAIQNISDSLIVCNLDTPGTPGPKNVSLIVNLVSWKAMDYFMYEGEFTCDSNCNGHGFCQNGFCLCYKGYVGAACADIQQSGTGITMNTTGDGTTITTNDSDTSDVKFNFVLRSIVEFSGVRETIRTLALKNWTFTGVTNYQNFSQFGYYTLFETANISYTIQQFNVATQLQFAGSTLQMEKDTIKLSVKVENWRYLGKLNTIQVVLESNMVLPSDYDPSDPCSKTLINTFGETTLNYLSFEHNGVVMYGRFMDKVLSDGRPTFSVAQVLNQGPTSIIVGINFPYCNECILDPDFSLLVKPDRSNSDDACSNQSTSQKQFKWLLPTVIVVSIVGAAAIITILVFTIKSRFFIKFTKEAGLVCFKKRKSMK</sequence>
<keyword evidence="1" id="KW-0812">Transmembrane</keyword>
<dbReference type="PANTHER" id="PTHR24032:SF24">
    <property type="entry name" value="EGF-LIKE DOMAIN-CONTAINING PROTEIN-RELATED"/>
    <property type="match status" value="1"/>
</dbReference>
<dbReference type="OMA" id="ECAITSI"/>
<dbReference type="Pfam" id="PF01833">
    <property type="entry name" value="TIG"/>
    <property type="match status" value="2"/>
</dbReference>
<evidence type="ECO:0000256" key="1">
    <source>
        <dbReference type="SAM" id="Phobius"/>
    </source>
</evidence>
<keyword evidence="5" id="KW-1185">Reference proteome</keyword>
<dbReference type="FunCoup" id="D3BI90">
    <property type="interactions" value="805"/>
</dbReference>
<keyword evidence="1" id="KW-0472">Membrane</keyword>